<dbReference type="Pfam" id="PF07238">
    <property type="entry name" value="PilZ"/>
    <property type="match status" value="1"/>
</dbReference>
<dbReference type="InterPro" id="IPR009875">
    <property type="entry name" value="PilZ_domain"/>
</dbReference>
<dbReference type="GO" id="GO:0035438">
    <property type="term" value="F:cyclic-di-GMP binding"/>
    <property type="evidence" value="ECO:0007669"/>
    <property type="project" value="InterPro"/>
</dbReference>
<evidence type="ECO:0000259" key="1">
    <source>
        <dbReference type="Pfam" id="PF07238"/>
    </source>
</evidence>
<dbReference type="AlphaFoldDB" id="A0A6G6Y8Q3"/>
<proteinExistence type="predicted"/>
<feature type="domain" description="PilZ" evidence="1">
    <location>
        <begin position="8"/>
        <end position="77"/>
    </location>
</feature>
<sequence length="173" mass="18906">MDEEIRLERRQQARFALKAAVSLRLPGQVREPGKLLDLSTGGCRLMARTQLVAGSSLWLMVGHLPPRYCHTAWAAGPFAGIRFAVPLDDVQVAEMIEMHGALSERDAEELHRLSEQCRRVAAAQRSADEAGSQIAALGADCQNAALAFENAVRQQRVEMLLSRLSTAPETDSA</sequence>
<gene>
    <name evidence="2" type="ORF">G5C33_14925</name>
</gene>
<organism evidence="2 3">
    <name type="scientific">Stakelama tenebrarum</name>
    <dbReference type="NCBI Taxonomy" id="2711215"/>
    <lineage>
        <taxon>Bacteria</taxon>
        <taxon>Pseudomonadati</taxon>
        <taxon>Pseudomonadota</taxon>
        <taxon>Alphaproteobacteria</taxon>
        <taxon>Sphingomonadales</taxon>
        <taxon>Sphingomonadaceae</taxon>
        <taxon>Stakelama</taxon>
    </lineage>
</organism>
<protein>
    <submittedName>
        <fullName evidence="2">PilZ domain-containing protein</fullName>
    </submittedName>
</protein>
<keyword evidence="3" id="KW-1185">Reference proteome</keyword>
<dbReference type="Proteomes" id="UP000501568">
    <property type="component" value="Chromosome"/>
</dbReference>
<dbReference type="EMBL" id="CP049109">
    <property type="protein sequence ID" value="QIG80953.1"/>
    <property type="molecule type" value="Genomic_DNA"/>
</dbReference>
<dbReference type="KEGG" id="spzr:G5C33_14925"/>
<dbReference type="RefSeq" id="WP_165327879.1">
    <property type="nucleotide sequence ID" value="NZ_CP049109.1"/>
</dbReference>
<reference evidence="2 3" key="1">
    <citation type="submission" date="2020-02" db="EMBL/GenBank/DDBJ databases">
        <authorList>
            <person name="Zheng R.K."/>
            <person name="Sun C.M."/>
        </authorList>
    </citation>
    <scope>NUCLEOTIDE SEQUENCE [LARGE SCALE GENOMIC DNA]</scope>
    <source>
        <strain evidence="3">zrk23</strain>
    </source>
</reference>
<dbReference type="SUPFAM" id="SSF141371">
    <property type="entry name" value="PilZ domain-like"/>
    <property type="match status" value="1"/>
</dbReference>
<evidence type="ECO:0000313" key="2">
    <source>
        <dbReference type="EMBL" id="QIG80953.1"/>
    </source>
</evidence>
<evidence type="ECO:0000313" key="3">
    <source>
        <dbReference type="Proteomes" id="UP000501568"/>
    </source>
</evidence>
<accession>A0A6G6Y8Q3</accession>
<name>A0A6G6Y8Q3_9SPHN</name>